<evidence type="ECO:0000256" key="1">
    <source>
        <dbReference type="ARBA" id="ARBA00022737"/>
    </source>
</evidence>
<name>A0A6H5J3N8_9HYME</name>
<dbReference type="EMBL" id="CADCXV010001216">
    <property type="protein sequence ID" value="CAB0042774.1"/>
    <property type="molecule type" value="Genomic_DNA"/>
</dbReference>
<dbReference type="OrthoDB" id="7617259at2759"/>
<dbReference type="Proteomes" id="UP000479190">
    <property type="component" value="Unassembled WGS sequence"/>
</dbReference>
<dbReference type="AlphaFoldDB" id="A0A6H5J3N8"/>
<evidence type="ECO:0000256" key="2">
    <source>
        <dbReference type="ARBA" id="ARBA00023043"/>
    </source>
</evidence>
<dbReference type="Gene3D" id="1.25.40.20">
    <property type="entry name" value="Ankyrin repeat-containing domain"/>
    <property type="match status" value="3"/>
</dbReference>
<protein>
    <submittedName>
        <fullName evidence="5">Uncharacterized protein</fullName>
    </submittedName>
</protein>
<keyword evidence="6" id="KW-1185">Reference proteome</keyword>
<dbReference type="PROSITE" id="PS50297">
    <property type="entry name" value="ANK_REP_REGION"/>
    <property type="match status" value="4"/>
</dbReference>
<evidence type="ECO:0000256" key="3">
    <source>
        <dbReference type="PROSITE-ProRule" id="PRU00023"/>
    </source>
</evidence>
<accession>A0A6H5J3N8</accession>
<organism evidence="5 6">
    <name type="scientific">Trichogramma brassicae</name>
    <dbReference type="NCBI Taxonomy" id="86971"/>
    <lineage>
        <taxon>Eukaryota</taxon>
        <taxon>Metazoa</taxon>
        <taxon>Ecdysozoa</taxon>
        <taxon>Arthropoda</taxon>
        <taxon>Hexapoda</taxon>
        <taxon>Insecta</taxon>
        <taxon>Pterygota</taxon>
        <taxon>Neoptera</taxon>
        <taxon>Endopterygota</taxon>
        <taxon>Hymenoptera</taxon>
        <taxon>Apocrita</taxon>
        <taxon>Proctotrupomorpha</taxon>
        <taxon>Chalcidoidea</taxon>
        <taxon>Trichogrammatidae</taxon>
        <taxon>Trichogramma</taxon>
    </lineage>
</organism>
<dbReference type="Pfam" id="PF12796">
    <property type="entry name" value="Ank_2"/>
    <property type="match status" value="2"/>
</dbReference>
<feature type="repeat" description="ANK" evidence="3">
    <location>
        <begin position="209"/>
        <end position="241"/>
    </location>
</feature>
<dbReference type="PANTHER" id="PTHR24171">
    <property type="entry name" value="ANKYRIN REPEAT DOMAIN-CONTAINING PROTEIN 39-RELATED"/>
    <property type="match status" value="1"/>
</dbReference>
<dbReference type="InterPro" id="IPR036770">
    <property type="entry name" value="Ankyrin_rpt-contain_sf"/>
</dbReference>
<evidence type="ECO:0000256" key="4">
    <source>
        <dbReference type="SAM" id="MobiDB-lite"/>
    </source>
</evidence>
<feature type="region of interest" description="Disordered" evidence="4">
    <location>
        <begin position="1"/>
        <end position="20"/>
    </location>
</feature>
<dbReference type="SUPFAM" id="SSF48403">
    <property type="entry name" value="Ankyrin repeat"/>
    <property type="match status" value="2"/>
</dbReference>
<evidence type="ECO:0000313" key="6">
    <source>
        <dbReference type="Proteomes" id="UP000479190"/>
    </source>
</evidence>
<dbReference type="PROSITE" id="PS50088">
    <property type="entry name" value="ANK_REPEAT"/>
    <property type="match status" value="4"/>
</dbReference>
<dbReference type="InterPro" id="IPR002110">
    <property type="entry name" value="Ankyrin_rpt"/>
</dbReference>
<proteinExistence type="predicted"/>
<sequence>MELLLRRGANPNTTNKEGSSPLHVICTRDDYGVDDDVGLIKSFFKINEELSRSVLVDVRDERGRTPLHLALAWGLKRIAKFLLRRGADPNSVDEEGLTPLHDICDSSDRDLLRMFFRINDELNQRVEINVRDKSGNTPLHEALTWGGKENPKMLLERGADINLTNDRGWTALHVVCRRSEGDDDQVPEMFFEITEGLQQSVRVNAQDNEGNTPLNYALQGNAKRTAELMLRRGADPNLANAEGSTALHVICKHYRHADVLTKMLLETCDELNRPVQLDALDKSGRTPLQWAVLNISTDAVDVLLDHGADLTKFVFPTADQFCEVLKERYHKHWLISDLELLSNALEVVERLRDRGYELERDDALTIMDVFNERGLLKKSAGFEERWCEEDEFVKKGNYVMMNIAGLSFYDSTSYIESLINASRRSAYIIYICTYCRKAENKKK</sequence>
<keyword evidence="1" id="KW-0677">Repeat</keyword>
<dbReference type="PRINTS" id="PR01415">
    <property type="entry name" value="ANKYRIN"/>
</dbReference>
<feature type="repeat" description="ANK" evidence="3">
    <location>
        <begin position="283"/>
        <end position="310"/>
    </location>
</feature>
<feature type="repeat" description="ANK" evidence="3">
    <location>
        <begin position="134"/>
        <end position="166"/>
    </location>
</feature>
<feature type="repeat" description="ANK" evidence="3">
    <location>
        <begin position="62"/>
        <end position="94"/>
    </location>
</feature>
<gene>
    <name evidence="5" type="ORF">TBRA_LOCUS14377</name>
</gene>
<evidence type="ECO:0000313" key="5">
    <source>
        <dbReference type="EMBL" id="CAB0042774.1"/>
    </source>
</evidence>
<keyword evidence="2 3" id="KW-0040">ANK repeat</keyword>
<reference evidence="5 6" key="1">
    <citation type="submission" date="2020-02" db="EMBL/GenBank/DDBJ databases">
        <authorList>
            <person name="Ferguson B K."/>
        </authorList>
    </citation>
    <scope>NUCLEOTIDE SEQUENCE [LARGE SCALE GENOMIC DNA]</scope>
</reference>
<dbReference type="SMART" id="SM00248">
    <property type="entry name" value="ANK"/>
    <property type="match status" value="8"/>
</dbReference>